<reference evidence="1" key="1">
    <citation type="submission" date="2023-06" db="EMBL/GenBank/DDBJ databases">
        <title>Male Hemibagrus guttatus genome.</title>
        <authorList>
            <person name="Bian C."/>
        </authorList>
    </citation>
    <scope>NUCLEOTIDE SEQUENCE</scope>
    <source>
        <strain evidence="1">Male_cb2023</strain>
        <tissue evidence="1">Muscle</tissue>
    </source>
</reference>
<gene>
    <name evidence="1" type="ORF">QTP70_003065</name>
</gene>
<sequence length="115" mass="12997">MWSLLHKRNAVAGAFLFDMTHEKFFLNVSVCRTEELALLGNICVFRLKFETVVPPVWHNTKGKIPSSNPAVGLHANMLNPERDATDAPNHILIFTNRVKVMLVFVCFLFDGKLSV</sequence>
<accession>A0AAE0V9V0</accession>
<comment type="caution">
    <text evidence="1">The sequence shown here is derived from an EMBL/GenBank/DDBJ whole genome shotgun (WGS) entry which is preliminary data.</text>
</comment>
<dbReference type="AlphaFoldDB" id="A0AAE0V9V0"/>
<evidence type="ECO:0000313" key="1">
    <source>
        <dbReference type="EMBL" id="KAK3548029.1"/>
    </source>
</evidence>
<protein>
    <submittedName>
        <fullName evidence="1">Uncharacterized protein</fullName>
    </submittedName>
</protein>
<dbReference type="EMBL" id="JAUCMX010000004">
    <property type="protein sequence ID" value="KAK3548029.1"/>
    <property type="molecule type" value="Genomic_DNA"/>
</dbReference>
<keyword evidence="2" id="KW-1185">Reference proteome</keyword>
<dbReference type="Proteomes" id="UP001274896">
    <property type="component" value="Unassembled WGS sequence"/>
</dbReference>
<organism evidence="1 2">
    <name type="scientific">Hemibagrus guttatus</name>
    <dbReference type="NCBI Taxonomy" id="175788"/>
    <lineage>
        <taxon>Eukaryota</taxon>
        <taxon>Metazoa</taxon>
        <taxon>Chordata</taxon>
        <taxon>Craniata</taxon>
        <taxon>Vertebrata</taxon>
        <taxon>Euteleostomi</taxon>
        <taxon>Actinopterygii</taxon>
        <taxon>Neopterygii</taxon>
        <taxon>Teleostei</taxon>
        <taxon>Ostariophysi</taxon>
        <taxon>Siluriformes</taxon>
        <taxon>Bagridae</taxon>
        <taxon>Hemibagrus</taxon>
    </lineage>
</organism>
<proteinExistence type="predicted"/>
<evidence type="ECO:0000313" key="2">
    <source>
        <dbReference type="Proteomes" id="UP001274896"/>
    </source>
</evidence>
<name>A0AAE0V9V0_9TELE</name>